<dbReference type="OrthoDB" id="3359627at2"/>
<protein>
    <submittedName>
        <fullName evidence="4">Transcriptional regulator</fullName>
    </submittedName>
</protein>
<keyword evidence="2" id="KW-1133">Transmembrane helix</keyword>
<feature type="transmembrane region" description="Helical" evidence="2">
    <location>
        <begin position="212"/>
        <end position="232"/>
    </location>
</feature>
<dbReference type="GO" id="GO:0003677">
    <property type="term" value="F:DNA binding"/>
    <property type="evidence" value="ECO:0007669"/>
    <property type="project" value="InterPro"/>
</dbReference>
<feature type="region of interest" description="Disordered" evidence="1">
    <location>
        <begin position="260"/>
        <end position="318"/>
    </location>
</feature>
<dbReference type="CDD" id="cd00093">
    <property type="entry name" value="HTH_XRE"/>
    <property type="match status" value="1"/>
</dbReference>
<dbReference type="SUPFAM" id="SSF47413">
    <property type="entry name" value="lambda repressor-like DNA-binding domains"/>
    <property type="match status" value="1"/>
</dbReference>
<dbReference type="InterPro" id="IPR001387">
    <property type="entry name" value="Cro/C1-type_HTH"/>
</dbReference>
<geneLocation type="plasmid" evidence="4 5">
    <name>unnamed2</name>
</geneLocation>
<evidence type="ECO:0000256" key="1">
    <source>
        <dbReference type="SAM" id="MobiDB-lite"/>
    </source>
</evidence>
<feature type="region of interest" description="Disordered" evidence="1">
    <location>
        <begin position="157"/>
        <end position="202"/>
    </location>
</feature>
<dbReference type="AlphaFoldDB" id="A0A344UBQ0"/>
<dbReference type="SMART" id="SM00530">
    <property type="entry name" value="HTH_XRE"/>
    <property type="match status" value="1"/>
</dbReference>
<reference evidence="4 5" key="1">
    <citation type="submission" date="2018-01" db="EMBL/GenBank/DDBJ databases">
        <title>Draft genome Sequence of streptomyces globosus LZH-48.</title>
        <authorList>
            <person name="Ran K."/>
            <person name="Li Z."/>
            <person name="Wei S."/>
            <person name="Dong R."/>
        </authorList>
    </citation>
    <scope>NUCLEOTIDE SEQUENCE [LARGE SCALE GENOMIC DNA]</scope>
    <source>
        <strain evidence="4 5">LZH-48</strain>
        <plasmid evidence="4 5">unnamed2</plasmid>
    </source>
</reference>
<accession>A0A344UBQ0</accession>
<sequence>MPRRGRLVGAGLAGATPRASGIAAAGRNDRWPVRRGGTIPGRLTCRYTGAWDAVPGGAGRTRTGGPVSAQGDGVSDSVGEVAEFAALLRELKGRTDRSYAQLARRLGMNTSTLHRYCAGEAVPLDFAPLERFAALCGATSEQRLDLHRRWMSAVAARRRPRTAGGPGEVPQAGGAPVAESGPVPALPPAPTPAPPPARLPAPRRPWYRRRSLAVGLAAVLAVFGAVGALSALPDGRRAAASGAAAPVAAPTAAGSAAGSAAAGSAEAGGREQPDASPGPGGAAASEPPAGSAVPEPGAPRPSGAASAPPRGGQSDGLPFAWSVNAHGWQFGCGHSYVVAKPPGQVPPPPVPQDGAAWAAAQGAVHGGETYVRLSVQGRSDTAVVLEALRVRVVGRTAPVRGSAYAMDQGCGGAVTPRYFAVDLDKDRPLARAVAGNDAGTPIPAVSMPYRVSAKDPEVLLVTAGTKGCDCLWYLELDWSSQGRQGTVRIDEGGRPFRTSAVAGLPRYAYDTVGRRWEPSR</sequence>
<gene>
    <name evidence="4" type="ORF">C0216_31490</name>
</gene>
<evidence type="ECO:0000256" key="2">
    <source>
        <dbReference type="SAM" id="Phobius"/>
    </source>
</evidence>
<dbReference type="KEGG" id="sgz:C0216_31490"/>
<dbReference type="InterPro" id="IPR010982">
    <property type="entry name" value="Lambda_DNA-bd_dom_sf"/>
</dbReference>
<keyword evidence="5" id="KW-1185">Reference proteome</keyword>
<evidence type="ECO:0000313" key="5">
    <source>
        <dbReference type="Proteomes" id="UP000252004"/>
    </source>
</evidence>
<keyword evidence="4" id="KW-0614">Plasmid</keyword>
<keyword evidence="2" id="KW-0812">Transmembrane</keyword>
<feature type="compositionally biased region" description="Pro residues" evidence="1">
    <location>
        <begin position="184"/>
        <end position="202"/>
    </location>
</feature>
<dbReference type="EMBL" id="CP030864">
    <property type="protein sequence ID" value="AXE28321.1"/>
    <property type="molecule type" value="Genomic_DNA"/>
</dbReference>
<name>A0A344UBQ0_9ACTN</name>
<keyword evidence="2" id="KW-0472">Membrane</keyword>
<evidence type="ECO:0000259" key="3">
    <source>
        <dbReference type="SMART" id="SM00530"/>
    </source>
</evidence>
<organism evidence="4 5">
    <name type="scientific">Streptomyces globosus</name>
    <dbReference type="NCBI Taxonomy" id="68209"/>
    <lineage>
        <taxon>Bacteria</taxon>
        <taxon>Bacillati</taxon>
        <taxon>Actinomycetota</taxon>
        <taxon>Actinomycetes</taxon>
        <taxon>Kitasatosporales</taxon>
        <taxon>Streptomycetaceae</taxon>
        <taxon>Streptomyces</taxon>
    </lineage>
</organism>
<dbReference type="Pfam" id="PF13560">
    <property type="entry name" value="HTH_31"/>
    <property type="match status" value="1"/>
</dbReference>
<feature type="domain" description="HTH cro/C1-type" evidence="3">
    <location>
        <begin position="87"/>
        <end position="143"/>
    </location>
</feature>
<dbReference type="Proteomes" id="UP000252004">
    <property type="component" value="Plasmid unnamed2"/>
</dbReference>
<evidence type="ECO:0000313" key="4">
    <source>
        <dbReference type="EMBL" id="AXE28321.1"/>
    </source>
</evidence>
<feature type="compositionally biased region" description="Low complexity" evidence="1">
    <location>
        <begin position="282"/>
        <end position="312"/>
    </location>
</feature>
<proteinExistence type="predicted"/>